<dbReference type="GO" id="GO:0035529">
    <property type="term" value="F:NADH pyrophosphatase activity"/>
    <property type="evidence" value="ECO:0007669"/>
    <property type="project" value="TreeGrafter"/>
</dbReference>
<dbReference type="CDD" id="cd03429">
    <property type="entry name" value="NUDIX_NADH_pyrophosphatase_Nudt13"/>
    <property type="match status" value="1"/>
</dbReference>
<dbReference type="Gene3D" id="3.90.79.20">
    <property type="match status" value="1"/>
</dbReference>
<dbReference type="RefSeq" id="WP_110484080.1">
    <property type="nucleotide sequence ID" value="NZ_QJVC01000002.1"/>
</dbReference>
<dbReference type="PANTHER" id="PTHR42904">
    <property type="entry name" value="NUDIX HYDROLASE, NUDC SUBFAMILY"/>
    <property type="match status" value="1"/>
</dbReference>
<dbReference type="EC" id="3.6.1.22" evidence="4"/>
<comment type="cofactor">
    <cofactor evidence="1">
        <name>Mg(2+)</name>
        <dbReference type="ChEBI" id="CHEBI:18420"/>
    </cofactor>
</comment>
<dbReference type="NCBIfam" id="NF001299">
    <property type="entry name" value="PRK00241.1"/>
    <property type="match status" value="1"/>
</dbReference>
<dbReference type="Pfam" id="PF09297">
    <property type="entry name" value="Zn_ribbon_NUD"/>
    <property type="match status" value="1"/>
</dbReference>
<dbReference type="GO" id="GO:0046872">
    <property type="term" value="F:metal ion binding"/>
    <property type="evidence" value="ECO:0007669"/>
    <property type="project" value="UniProtKB-KW"/>
</dbReference>
<dbReference type="OrthoDB" id="9791656at2"/>
<evidence type="ECO:0000256" key="3">
    <source>
        <dbReference type="ARBA" id="ARBA00009595"/>
    </source>
</evidence>
<dbReference type="InterPro" id="IPR015376">
    <property type="entry name" value="Znr_NADH_PPase"/>
</dbReference>
<dbReference type="EMBL" id="QJVC01000002">
    <property type="protein sequence ID" value="PYI39907.1"/>
    <property type="molecule type" value="Genomic_DNA"/>
</dbReference>
<dbReference type="PROSITE" id="PS00893">
    <property type="entry name" value="NUDIX_BOX"/>
    <property type="match status" value="1"/>
</dbReference>
<dbReference type="GO" id="GO:0006742">
    <property type="term" value="P:NADP+ catabolic process"/>
    <property type="evidence" value="ECO:0007669"/>
    <property type="project" value="TreeGrafter"/>
</dbReference>
<reference evidence="11 12" key="1">
    <citation type="submission" date="2018-05" db="EMBL/GenBank/DDBJ databases">
        <title>Genetic diversity of glacier-inhabiting Cryobacterium bacteria in China and description of Cryobacterium mengkeensis sp. nov. and Arthrobacter glacialis sp. nov.</title>
        <authorList>
            <person name="Liu Q."/>
            <person name="Xin Y.-H."/>
        </authorList>
    </citation>
    <scope>NUCLEOTIDE SEQUENCE [LARGE SCALE GENOMIC DNA]</scope>
    <source>
        <strain evidence="11 12">B7</strain>
    </source>
</reference>
<evidence type="ECO:0000256" key="5">
    <source>
        <dbReference type="ARBA" id="ARBA00022723"/>
    </source>
</evidence>
<evidence type="ECO:0000256" key="1">
    <source>
        <dbReference type="ARBA" id="ARBA00001946"/>
    </source>
</evidence>
<dbReference type="InterPro" id="IPR050241">
    <property type="entry name" value="NAD-cap_RNA_hydrolase_NudC"/>
</dbReference>
<dbReference type="Gene3D" id="3.90.79.10">
    <property type="entry name" value="Nucleoside Triphosphate Pyrophosphohydrolase"/>
    <property type="match status" value="1"/>
</dbReference>
<dbReference type="InterPro" id="IPR020084">
    <property type="entry name" value="NUDIX_hydrolase_CS"/>
</dbReference>
<gene>
    <name evidence="11" type="ORF">CVS30_04440</name>
</gene>
<dbReference type="Proteomes" id="UP000247980">
    <property type="component" value="Unassembled WGS sequence"/>
</dbReference>
<organism evidence="11 12">
    <name type="scientific">Arthrobacter psychrolactophilus</name>
    <dbReference type="NCBI Taxonomy" id="92442"/>
    <lineage>
        <taxon>Bacteria</taxon>
        <taxon>Bacillati</taxon>
        <taxon>Actinomycetota</taxon>
        <taxon>Actinomycetes</taxon>
        <taxon>Micrococcales</taxon>
        <taxon>Micrococcaceae</taxon>
        <taxon>Arthrobacter</taxon>
    </lineage>
</organism>
<evidence type="ECO:0000256" key="7">
    <source>
        <dbReference type="ARBA" id="ARBA00022842"/>
    </source>
</evidence>
<comment type="catalytic activity">
    <reaction evidence="9">
        <text>a 5'-end NAD(+)-phospho-ribonucleoside in mRNA + H2O = a 5'-end phospho-adenosine-phospho-ribonucleoside in mRNA + beta-nicotinamide D-ribonucleotide + 2 H(+)</text>
        <dbReference type="Rhea" id="RHEA:60876"/>
        <dbReference type="Rhea" id="RHEA-COMP:15698"/>
        <dbReference type="Rhea" id="RHEA-COMP:15719"/>
        <dbReference type="ChEBI" id="CHEBI:14649"/>
        <dbReference type="ChEBI" id="CHEBI:15377"/>
        <dbReference type="ChEBI" id="CHEBI:15378"/>
        <dbReference type="ChEBI" id="CHEBI:144029"/>
        <dbReference type="ChEBI" id="CHEBI:144051"/>
    </reaction>
    <physiologicalReaction direction="left-to-right" evidence="9">
        <dbReference type="Rhea" id="RHEA:60877"/>
    </physiologicalReaction>
</comment>
<evidence type="ECO:0000313" key="12">
    <source>
        <dbReference type="Proteomes" id="UP000247980"/>
    </source>
</evidence>
<evidence type="ECO:0000259" key="10">
    <source>
        <dbReference type="PROSITE" id="PS51462"/>
    </source>
</evidence>
<keyword evidence="12" id="KW-1185">Reference proteome</keyword>
<sequence length="324" mass="35019">MTILSPSPETLLDRQCEQRSELGYLETMLESSARRVVIFHRGKALMSGGALGYFDPATLPAVPPAGTISVYLAKTLEGHGLPSGTDVLLQVLPYDAGDLAWVPADAEFSGYRDVASSLSAGDVEIFIEAQAVANWHATHTFCPRCGTLTESLSSGWMRRCPKDGSEHFPRTDPAVIVAIVGPDDKILLANNFAWPENKYSTVAGFVEAGESGERAAVREIAEEVGVVLESLSYVDSQAWPFPRSLMLGYMGYTSSSVSTPDRVEVRATRWFSREELQAEVLSGRASIPGRLSIARELVERWYGGRIVEADDSDAAELIASGATA</sequence>
<dbReference type="PROSITE" id="PS51462">
    <property type="entry name" value="NUDIX"/>
    <property type="match status" value="1"/>
</dbReference>
<evidence type="ECO:0000313" key="11">
    <source>
        <dbReference type="EMBL" id="PYI39907.1"/>
    </source>
</evidence>
<keyword evidence="7" id="KW-0460">Magnesium</keyword>
<protein>
    <recommendedName>
        <fullName evidence="4">NAD(+) diphosphatase</fullName>
        <ecNumber evidence="4">3.6.1.22</ecNumber>
    </recommendedName>
</protein>
<dbReference type="GO" id="GO:0019677">
    <property type="term" value="P:NAD+ catabolic process"/>
    <property type="evidence" value="ECO:0007669"/>
    <property type="project" value="TreeGrafter"/>
</dbReference>
<accession>A0A2V5JIB0</accession>
<evidence type="ECO:0000256" key="2">
    <source>
        <dbReference type="ARBA" id="ARBA00001947"/>
    </source>
</evidence>
<dbReference type="GO" id="GO:0005829">
    <property type="term" value="C:cytosol"/>
    <property type="evidence" value="ECO:0007669"/>
    <property type="project" value="TreeGrafter"/>
</dbReference>
<dbReference type="SMR" id="A0A2V5JIB0"/>
<evidence type="ECO:0000256" key="6">
    <source>
        <dbReference type="ARBA" id="ARBA00022801"/>
    </source>
</evidence>
<keyword evidence="8" id="KW-0520">NAD</keyword>
<comment type="caution">
    <text evidence="11">The sequence shown here is derived from an EMBL/GenBank/DDBJ whole genome shotgun (WGS) entry which is preliminary data.</text>
</comment>
<name>A0A2V5JIB0_9MICC</name>
<comment type="cofactor">
    <cofactor evidence="2">
        <name>Zn(2+)</name>
        <dbReference type="ChEBI" id="CHEBI:29105"/>
    </cofactor>
</comment>
<dbReference type="Pfam" id="PF00293">
    <property type="entry name" value="NUDIX"/>
    <property type="match status" value="1"/>
</dbReference>
<comment type="similarity">
    <text evidence="3">Belongs to the Nudix hydrolase family. NudC subfamily.</text>
</comment>
<evidence type="ECO:0000256" key="4">
    <source>
        <dbReference type="ARBA" id="ARBA00012381"/>
    </source>
</evidence>
<proteinExistence type="inferred from homology"/>
<keyword evidence="5" id="KW-0479">Metal-binding</keyword>
<dbReference type="InterPro" id="IPR000086">
    <property type="entry name" value="NUDIX_hydrolase_dom"/>
</dbReference>
<evidence type="ECO:0000256" key="8">
    <source>
        <dbReference type="ARBA" id="ARBA00023027"/>
    </source>
</evidence>
<dbReference type="SUPFAM" id="SSF55811">
    <property type="entry name" value="Nudix"/>
    <property type="match status" value="1"/>
</dbReference>
<feature type="domain" description="Nudix hydrolase" evidence="10">
    <location>
        <begin position="169"/>
        <end position="299"/>
    </location>
</feature>
<evidence type="ECO:0000256" key="9">
    <source>
        <dbReference type="ARBA" id="ARBA00023679"/>
    </source>
</evidence>
<keyword evidence="6" id="KW-0378">Hydrolase</keyword>
<dbReference type="InterPro" id="IPR015797">
    <property type="entry name" value="NUDIX_hydrolase-like_dom_sf"/>
</dbReference>
<dbReference type="PANTHER" id="PTHR42904:SF6">
    <property type="entry name" value="NAD-CAPPED RNA HYDROLASE NUDT12"/>
    <property type="match status" value="1"/>
</dbReference>
<dbReference type="AlphaFoldDB" id="A0A2V5JIB0"/>
<dbReference type="InterPro" id="IPR049734">
    <property type="entry name" value="NudC-like_C"/>
</dbReference>